<dbReference type="SUPFAM" id="SSF56801">
    <property type="entry name" value="Acetyl-CoA synthetase-like"/>
    <property type="match status" value="1"/>
</dbReference>
<feature type="non-terminal residue" evidence="2">
    <location>
        <position position="1"/>
    </location>
</feature>
<dbReference type="Gene3D" id="3.40.50.12780">
    <property type="entry name" value="N-terminal domain of ligase-like"/>
    <property type="match status" value="1"/>
</dbReference>
<dbReference type="Pfam" id="PF13193">
    <property type="entry name" value="AMP-binding_C"/>
    <property type="match status" value="1"/>
</dbReference>
<gene>
    <name evidence="2" type="ORF">S01H4_22394</name>
</gene>
<proteinExistence type="predicted"/>
<evidence type="ECO:0000313" key="2">
    <source>
        <dbReference type="EMBL" id="GAG87129.1"/>
    </source>
</evidence>
<evidence type="ECO:0000259" key="1">
    <source>
        <dbReference type="Pfam" id="PF13193"/>
    </source>
</evidence>
<feature type="domain" description="AMP-binding enzyme C-terminal" evidence="1">
    <location>
        <begin position="128"/>
        <end position="205"/>
    </location>
</feature>
<protein>
    <recommendedName>
        <fullName evidence="1">AMP-binding enzyme C-terminal domain-containing protein</fullName>
    </recommendedName>
</protein>
<reference evidence="2" key="1">
    <citation type="journal article" date="2014" name="Front. Microbiol.">
        <title>High frequency of phylogenetically diverse reductive dehalogenase-homologous genes in deep subseafloor sedimentary metagenomes.</title>
        <authorList>
            <person name="Kawai M."/>
            <person name="Futagami T."/>
            <person name="Toyoda A."/>
            <person name="Takaki Y."/>
            <person name="Nishi S."/>
            <person name="Hori S."/>
            <person name="Arai W."/>
            <person name="Tsubouchi T."/>
            <person name="Morono Y."/>
            <person name="Uchiyama I."/>
            <person name="Ito T."/>
            <person name="Fujiyama A."/>
            <person name="Inagaki F."/>
            <person name="Takami H."/>
        </authorList>
    </citation>
    <scope>NUCLEOTIDE SEQUENCE</scope>
    <source>
        <strain evidence="2">Expedition CK06-06</strain>
    </source>
</reference>
<dbReference type="EMBL" id="BART01010258">
    <property type="protein sequence ID" value="GAG87129.1"/>
    <property type="molecule type" value="Genomic_DNA"/>
</dbReference>
<organism evidence="2">
    <name type="scientific">marine sediment metagenome</name>
    <dbReference type="NCBI Taxonomy" id="412755"/>
    <lineage>
        <taxon>unclassified sequences</taxon>
        <taxon>metagenomes</taxon>
        <taxon>ecological metagenomes</taxon>
    </lineage>
</organism>
<name>X1AVR5_9ZZZZ</name>
<dbReference type="Gene3D" id="3.30.300.30">
    <property type="match status" value="1"/>
</dbReference>
<dbReference type="GO" id="GO:0016405">
    <property type="term" value="F:CoA-ligase activity"/>
    <property type="evidence" value="ECO:0007669"/>
    <property type="project" value="TreeGrafter"/>
</dbReference>
<dbReference type="AlphaFoldDB" id="X1AVR5"/>
<dbReference type="InterPro" id="IPR025110">
    <property type="entry name" value="AMP-bd_C"/>
</dbReference>
<dbReference type="InterPro" id="IPR042099">
    <property type="entry name" value="ANL_N_sf"/>
</dbReference>
<accession>X1AVR5</accession>
<dbReference type="PANTHER" id="PTHR24096">
    <property type="entry name" value="LONG-CHAIN-FATTY-ACID--COA LIGASE"/>
    <property type="match status" value="1"/>
</dbReference>
<comment type="caution">
    <text evidence="2">The sequence shown here is derived from an EMBL/GenBank/DDBJ whole genome shotgun (WGS) entry which is preliminary data.</text>
</comment>
<sequence length="214" mass="24398">FPEFGSIFIAFQTVGFPVSDTLIKIVDAETGTKILPQCPHTEPYCTEKCGIEESEKYIGEICGNGPQVMLGYYNREEATKNALRKDSKDRVWYFTSDIGCIDGEGHLRIKDRKRDMIKYKGHAVFPREVEDILYMNPAVNEVGVVGVLDPDVGENIKAFISLKEEYVGKVTKEDLMKWVKENISAFKYPRIIEIVKELPKSVVGKILKRELREE</sequence>
<dbReference type="InterPro" id="IPR045851">
    <property type="entry name" value="AMP-bd_C_sf"/>
</dbReference>